<gene>
    <name evidence="3" type="ORF">OSB04_028902</name>
</gene>
<accession>A0AA38STJ5</accession>
<keyword evidence="4" id="KW-1185">Reference proteome</keyword>
<dbReference type="Proteomes" id="UP001172457">
    <property type="component" value="Chromosome 7"/>
</dbReference>
<sequence>MKTINEVNARDASLEVDDENQLLENEDQLLDLINKDITDRLENEERLLMEFINEDNKDRLCSNLEIQSSENQNLCSSKVFEAPDGTKRWIPIVDESLKPVLNSLFDTLDQAITMYNNYVEASGFDTRLTSKKMNKLGVVQIRYIVCSKSGVPRKITFDSQQRSVRKKEFQISKGAIVWKGVEKYELYKFIEEHSHPLLDSSDMCFSRMHRQLGFGDQMLVHRANSLHLGASTADMIFARVLLLIFRTSKEIWITMLLVGDAQMFINMMNNRKEVALKFYFDYKVANSQLICTFWADEAARFNYSESGDVNVMSFDATFRTNRYCMVFIPFTVVDNHNKSVIVGAALVHKENVENFTWSFLRAHEKQPTLVLTDQCPSMKQAIAAVFPKSRHRLCMWHIMDKFPKKFLDPE</sequence>
<dbReference type="AlphaFoldDB" id="A0AA38STJ5"/>
<feature type="domain" description="FAR1" evidence="1">
    <location>
        <begin position="114"/>
        <end position="198"/>
    </location>
</feature>
<evidence type="ECO:0000313" key="4">
    <source>
        <dbReference type="Proteomes" id="UP001172457"/>
    </source>
</evidence>
<comment type="caution">
    <text evidence="3">The sequence shown here is derived from an EMBL/GenBank/DDBJ whole genome shotgun (WGS) entry which is preliminary data.</text>
</comment>
<protein>
    <recommendedName>
        <fullName evidence="5">Protein FAR1-RELATED SEQUENCE</fullName>
    </recommendedName>
</protein>
<evidence type="ECO:0000259" key="2">
    <source>
        <dbReference type="Pfam" id="PF10551"/>
    </source>
</evidence>
<evidence type="ECO:0000313" key="3">
    <source>
        <dbReference type="EMBL" id="KAJ9542396.1"/>
    </source>
</evidence>
<dbReference type="Pfam" id="PF10551">
    <property type="entry name" value="MULE"/>
    <property type="match status" value="1"/>
</dbReference>
<evidence type="ECO:0008006" key="5">
    <source>
        <dbReference type="Google" id="ProtNLM"/>
    </source>
</evidence>
<dbReference type="InterPro" id="IPR018289">
    <property type="entry name" value="MULE_transposase_dom"/>
</dbReference>
<dbReference type="EMBL" id="JARYMX010000007">
    <property type="protein sequence ID" value="KAJ9542396.1"/>
    <property type="molecule type" value="Genomic_DNA"/>
</dbReference>
<evidence type="ECO:0000259" key="1">
    <source>
        <dbReference type="Pfam" id="PF03101"/>
    </source>
</evidence>
<dbReference type="PANTHER" id="PTHR47718:SF12">
    <property type="entry name" value="PROTEIN FAR1-RELATED SEQUENCE"/>
    <property type="match status" value="1"/>
</dbReference>
<organism evidence="3 4">
    <name type="scientific">Centaurea solstitialis</name>
    <name type="common">yellow star-thistle</name>
    <dbReference type="NCBI Taxonomy" id="347529"/>
    <lineage>
        <taxon>Eukaryota</taxon>
        <taxon>Viridiplantae</taxon>
        <taxon>Streptophyta</taxon>
        <taxon>Embryophyta</taxon>
        <taxon>Tracheophyta</taxon>
        <taxon>Spermatophyta</taxon>
        <taxon>Magnoliopsida</taxon>
        <taxon>eudicotyledons</taxon>
        <taxon>Gunneridae</taxon>
        <taxon>Pentapetalae</taxon>
        <taxon>asterids</taxon>
        <taxon>campanulids</taxon>
        <taxon>Asterales</taxon>
        <taxon>Asteraceae</taxon>
        <taxon>Carduoideae</taxon>
        <taxon>Cardueae</taxon>
        <taxon>Centaureinae</taxon>
        <taxon>Centaurea</taxon>
    </lineage>
</organism>
<feature type="domain" description="MULE transposase" evidence="2">
    <location>
        <begin position="311"/>
        <end position="400"/>
    </location>
</feature>
<dbReference type="Pfam" id="PF03101">
    <property type="entry name" value="FAR1"/>
    <property type="match status" value="1"/>
</dbReference>
<proteinExistence type="predicted"/>
<reference evidence="3" key="1">
    <citation type="submission" date="2023-03" db="EMBL/GenBank/DDBJ databases">
        <title>Chromosome-scale reference genome and RAD-based genetic map of yellow starthistle (Centaurea solstitialis) reveal putative structural variation and QTLs associated with invader traits.</title>
        <authorList>
            <person name="Reatini B."/>
            <person name="Cang F.A."/>
            <person name="Jiang Q."/>
            <person name="Mckibben M.T.W."/>
            <person name="Barker M.S."/>
            <person name="Rieseberg L.H."/>
            <person name="Dlugosch K.M."/>
        </authorList>
    </citation>
    <scope>NUCLEOTIDE SEQUENCE</scope>
    <source>
        <strain evidence="3">CAN-66</strain>
        <tissue evidence="3">Leaf</tissue>
    </source>
</reference>
<name>A0AA38STJ5_9ASTR</name>
<dbReference type="InterPro" id="IPR004330">
    <property type="entry name" value="FAR1_DNA_bnd_dom"/>
</dbReference>
<dbReference type="PANTHER" id="PTHR47718">
    <property type="entry name" value="OS01G0519700 PROTEIN"/>
    <property type="match status" value="1"/>
</dbReference>